<organism evidence="1 2">
    <name type="scientific">Catharus ustulatus</name>
    <name type="common">Russet-backed thrush</name>
    <name type="synonym">Hylocichla ustulatus</name>
    <dbReference type="NCBI Taxonomy" id="91951"/>
    <lineage>
        <taxon>Eukaryota</taxon>
        <taxon>Metazoa</taxon>
        <taxon>Chordata</taxon>
        <taxon>Craniata</taxon>
        <taxon>Vertebrata</taxon>
        <taxon>Euteleostomi</taxon>
        <taxon>Archelosauria</taxon>
        <taxon>Archosauria</taxon>
        <taxon>Dinosauria</taxon>
        <taxon>Saurischia</taxon>
        <taxon>Theropoda</taxon>
        <taxon>Coelurosauria</taxon>
        <taxon>Aves</taxon>
        <taxon>Neognathae</taxon>
        <taxon>Neoaves</taxon>
        <taxon>Telluraves</taxon>
        <taxon>Australaves</taxon>
        <taxon>Passeriformes</taxon>
        <taxon>Turdidae</taxon>
        <taxon>Catharus</taxon>
    </lineage>
</organism>
<reference evidence="1" key="2">
    <citation type="submission" date="2025-08" db="UniProtKB">
        <authorList>
            <consortium name="Ensembl"/>
        </authorList>
    </citation>
    <scope>IDENTIFICATION</scope>
</reference>
<dbReference type="Gene3D" id="3.30.450.30">
    <property type="entry name" value="Dynein light chain 2a, cytoplasmic"/>
    <property type="match status" value="1"/>
</dbReference>
<dbReference type="GO" id="GO:0032233">
    <property type="term" value="P:positive regulation of actin filament bundle assembly"/>
    <property type="evidence" value="ECO:0007669"/>
    <property type="project" value="TreeGrafter"/>
</dbReference>
<name>A0A8C3UJ01_CATUS</name>
<dbReference type="PANTHER" id="PTHR13936">
    <property type="entry name" value="PROFILIN"/>
    <property type="match status" value="1"/>
</dbReference>
<dbReference type="Proteomes" id="UP000694563">
    <property type="component" value="Chromosome 3"/>
</dbReference>
<dbReference type="PANTHER" id="PTHR13936:SF2">
    <property type="entry name" value="PROFILIN-3"/>
    <property type="match status" value="1"/>
</dbReference>
<proteinExistence type="predicted"/>
<dbReference type="GO" id="GO:0005737">
    <property type="term" value="C:cytoplasm"/>
    <property type="evidence" value="ECO:0007669"/>
    <property type="project" value="TreeGrafter"/>
</dbReference>
<evidence type="ECO:0000313" key="2">
    <source>
        <dbReference type="Proteomes" id="UP000694563"/>
    </source>
</evidence>
<reference evidence="1" key="1">
    <citation type="submission" date="2020-10" db="EMBL/GenBank/DDBJ databases">
        <title>Catharus ustulatus (Swainson's thrush) genome, bCatUst1, primary haplotype v2.</title>
        <authorList>
            <person name="Delmore K."/>
            <person name="Vafadar M."/>
            <person name="Formenti G."/>
            <person name="Chow W."/>
            <person name="Pelan S."/>
            <person name="Howe K."/>
            <person name="Rhie A."/>
            <person name="Mountcastle J."/>
            <person name="Haase B."/>
            <person name="Fedrigo O."/>
            <person name="Jarvis E.D."/>
        </authorList>
    </citation>
    <scope>NUCLEOTIDE SEQUENCE [LARGE SCALE GENOMIC DNA]</scope>
</reference>
<accession>A0A8C3UJ01</accession>
<evidence type="ECO:0000313" key="1">
    <source>
        <dbReference type="Ensembl" id="ENSCUSP00005012979.1"/>
    </source>
</evidence>
<dbReference type="Ensembl" id="ENSCUST00005013508.1">
    <property type="protein sequence ID" value="ENSCUSP00005012979.1"/>
    <property type="gene ID" value="ENSCUSG00005008341.1"/>
</dbReference>
<dbReference type="InterPro" id="IPR036140">
    <property type="entry name" value="PFN_sf"/>
</dbReference>
<keyword evidence="2" id="KW-1185">Reference proteome</keyword>
<sequence>MITDQDQKMFLSVGIATDCEKCGGVCENLLVDEDNMMDVRSKSSDSKSIPTGMTPKPLIFLMGKNGVHRGVLGPFSFYKYTTT</sequence>
<dbReference type="SUPFAM" id="SSF55770">
    <property type="entry name" value="Profilin (actin-binding protein)"/>
    <property type="match status" value="1"/>
</dbReference>
<dbReference type="GO" id="GO:0003779">
    <property type="term" value="F:actin binding"/>
    <property type="evidence" value="ECO:0007669"/>
    <property type="project" value="TreeGrafter"/>
</dbReference>
<reference evidence="1" key="3">
    <citation type="submission" date="2025-09" db="UniProtKB">
        <authorList>
            <consortium name="Ensembl"/>
        </authorList>
    </citation>
    <scope>IDENTIFICATION</scope>
</reference>
<dbReference type="AlphaFoldDB" id="A0A8C3UJ01"/>
<protein>
    <submittedName>
        <fullName evidence="1">Uncharacterized protein</fullName>
    </submittedName>
</protein>
<dbReference type="GO" id="GO:0030833">
    <property type="term" value="P:regulation of actin filament polymerization"/>
    <property type="evidence" value="ECO:0007669"/>
    <property type="project" value="TreeGrafter"/>
</dbReference>